<reference evidence="2 3" key="1">
    <citation type="submission" date="2017-09" db="EMBL/GenBank/DDBJ databases">
        <authorList>
            <person name="Ehlers B."/>
            <person name="Leendertz F.H."/>
        </authorList>
    </citation>
    <scope>NUCLEOTIDE SEQUENCE [LARGE SCALE GENOMIC DNA]</scope>
    <source>
        <strain evidence="2 3">DJ-1</strain>
    </source>
</reference>
<proteinExistence type="predicted"/>
<evidence type="ECO:0000313" key="2">
    <source>
        <dbReference type="EMBL" id="PBJ91924.1"/>
    </source>
</evidence>
<name>A0A2A3LW33_PSEDL</name>
<protein>
    <recommendedName>
        <fullName evidence="4">Helix-turn-helix domain-containing protein</fullName>
    </recommendedName>
</protein>
<comment type="caution">
    <text evidence="2">The sequence shown here is derived from an EMBL/GenBank/DDBJ whole genome shotgun (WGS) entry which is preliminary data.</text>
</comment>
<organism evidence="2 3">
    <name type="scientific">Pseudomonas plecoglossicida</name>
    <dbReference type="NCBI Taxonomy" id="70775"/>
    <lineage>
        <taxon>Bacteria</taxon>
        <taxon>Pseudomonadati</taxon>
        <taxon>Pseudomonadota</taxon>
        <taxon>Gammaproteobacteria</taxon>
        <taxon>Pseudomonadales</taxon>
        <taxon>Pseudomonadaceae</taxon>
        <taxon>Pseudomonas</taxon>
    </lineage>
</organism>
<feature type="region of interest" description="Disordered" evidence="1">
    <location>
        <begin position="32"/>
        <end position="65"/>
    </location>
</feature>
<dbReference type="RefSeq" id="WP_096010398.1">
    <property type="nucleotide sequence ID" value="NZ_NTME01000080.1"/>
</dbReference>
<evidence type="ECO:0008006" key="4">
    <source>
        <dbReference type="Google" id="ProtNLM"/>
    </source>
</evidence>
<accession>A0A2A3LW33</accession>
<evidence type="ECO:0000256" key="1">
    <source>
        <dbReference type="SAM" id="MobiDB-lite"/>
    </source>
</evidence>
<dbReference type="Proteomes" id="UP000218102">
    <property type="component" value="Unassembled WGS sequence"/>
</dbReference>
<evidence type="ECO:0000313" key="3">
    <source>
        <dbReference type="Proteomes" id="UP000218102"/>
    </source>
</evidence>
<sequence>MKQSIDLEAAKAAFFASGGQLIVLEGFTYRPLPQRKHPEPAPKKRRGPPPVQHGTRQEKAQARADMVAKMAETMTCREAAQELKVSQSSLWDMAKRHGFAFVSGNRGKHIEKPDVEVRDAKLADRIRALRDAGLSRNSATLKLEIGHTTMSRIIKKFGIDFPLRKRRA</sequence>
<dbReference type="AlphaFoldDB" id="A0A2A3LW33"/>
<gene>
    <name evidence="2" type="ORF">CMV24_29900</name>
</gene>
<dbReference type="EMBL" id="NTME01000080">
    <property type="protein sequence ID" value="PBJ91924.1"/>
    <property type="molecule type" value="Genomic_DNA"/>
</dbReference>